<feature type="domain" description="Phosphodiester glycosidase" evidence="1">
    <location>
        <begin position="367"/>
        <end position="552"/>
    </location>
</feature>
<accession>A0AAW4X4N9</accession>
<dbReference type="AlphaFoldDB" id="A0AAW4X4N9"/>
<dbReference type="RefSeq" id="WP_228340699.1">
    <property type="nucleotide sequence ID" value="NZ_JAJGWA010000115.1"/>
</dbReference>
<evidence type="ECO:0000259" key="2">
    <source>
        <dbReference type="Pfam" id="PF10651"/>
    </source>
</evidence>
<gene>
    <name evidence="3" type="ORF">LMB76_03965</name>
</gene>
<protein>
    <submittedName>
        <fullName evidence="3">BppU family phage baseplate upper protein</fullName>
    </submittedName>
</protein>
<dbReference type="Pfam" id="PF10651">
    <property type="entry name" value="BppU_N"/>
    <property type="match status" value="1"/>
</dbReference>
<dbReference type="Gene3D" id="2.60.40.3350">
    <property type="match status" value="1"/>
</dbReference>
<dbReference type="Pfam" id="PF09992">
    <property type="entry name" value="NAGPA"/>
    <property type="match status" value="1"/>
</dbReference>
<feature type="domain" description="BppU N-terminal" evidence="2">
    <location>
        <begin position="4"/>
        <end position="161"/>
    </location>
</feature>
<dbReference type="InterPro" id="IPR018711">
    <property type="entry name" value="NAGPA"/>
</dbReference>
<evidence type="ECO:0000313" key="4">
    <source>
        <dbReference type="Proteomes" id="UP001198026"/>
    </source>
</evidence>
<dbReference type="EMBL" id="JAJGWB010000114">
    <property type="protein sequence ID" value="MCC4477374.1"/>
    <property type="molecule type" value="Genomic_DNA"/>
</dbReference>
<organism evidence="3 4">
    <name type="scientific">Limosilactobacillus reuteri</name>
    <name type="common">Lactobacillus reuteri</name>
    <dbReference type="NCBI Taxonomy" id="1598"/>
    <lineage>
        <taxon>Bacteria</taxon>
        <taxon>Bacillati</taxon>
        <taxon>Bacillota</taxon>
        <taxon>Bacilli</taxon>
        <taxon>Lactobacillales</taxon>
        <taxon>Lactobacillaceae</taxon>
        <taxon>Limosilactobacillus</taxon>
    </lineage>
</organism>
<evidence type="ECO:0000259" key="1">
    <source>
        <dbReference type="Pfam" id="PF09992"/>
    </source>
</evidence>
<reference evidence="3" key="1">
    <citation type="submission" date="2021-10" db="EMBL/GenBank/DDBJ databases">
        <title>Evolutionary history and lifestyle of the vertebrate symbiont Limosilactobacillus reuteri.</title>
        <authorList>
            <person name="Zheng J."/>
            <person name="Li F."/>
            <person name="Gaenzle M."/>
            <person name="Walter J."/>
        </authorList>
    </citation>
    <scope>NUCLEOTIDE SEQUENCE</scope>
    <source>
        <strain evidence="3">GQ_1_3_1</strain>
    </source>
</reference>
<sequence>MSQTLTYVMGADNRALVDNVQDFHIDWNEQRNDNWITARQWEDGMRQVFVNIKNQDGTPFDLTGCNVWFEGFLPKSAKGDFRIIDDEGYVPIDESAGRFRFDMPKQAFPLAGSYRQAFFRILKNGNSVTTLEFDLKVLADKVVTGLVPRDWISPFERIADELLDSFKQHTADADKVLNDFQNKVTDLINELNRQGSATTSMLNDIQNRIAELEDKIKRDDLVTKPQLDEFEKHINELIENNSASSAYNTVADMQHDNKLKVGNMAHTFGYYGPNDGGGADYRILDHPDGFSIELDNHLWAQQINYTDNNYYGDISYSIDRDHRYHTTCYTITIPKKDYFGEMIMPEMNYHPEWISPNAWARQYHSTVTLNGDASIRIGPGETYMNGNIISGGKIIHEADPSKTYPDRMKSLAIMADRSIREYQAGTSAQQMLNDGAQVAFTVYYPLVKNGQKTGYANTDNDTTDNLRAGGRVTDHYPALGIGEKSDGTWIVIGCDGRSIDEDGLMADELAQKFVEAGCVNAWRMDGGGSESINYRGAKLNRNYDDNGFTDRKLQFTFDIRKPTAADNSNSYATAAAGEQKLNLFRQIMYPVNTFLMSSFAILGNTKVNNADELENFVNEVAYRLNESQMPQGAHLTGILTIPFTNSAIAQALGYPNLSGDFQWDYTCTAGNHNTGMFTVKGVNDHQFQAFRQFTKLKEPHWSKWYAMNQTTEVSGANPGGNITDFWIQRINNTVEFQCKIHADSNTWKTYITGLPLPLKDGLSIPVWGEGQNRIGFVNLDKGGKLNMRSDTNDTYNFHYTYLAKSTDYDIPY</sequence>
<dbReference type="Proteomes" id="UP001198026">
    <property type="component" value="Unassembled WGS sequence"/>
</dbReference>
<comment type="caution">
    <text evidence="3">The sequence shown here is derived from an EMBL/GenBank/DDBJ whole genome shotgun (WGS) entry which is preliminary data.</text>
</comment>
<proteinExistence type="predicted"/>
<dbReference type="InterPro" id="IPR018913">
    <property type="entry name" value="BppU_N"/>
</dbReference>
<evidence type="ECO:0000313" key="3">
    <source>
        <dbReference type="EMBL" id="MCC4477374.1"/>
    </source>
</evidence>
<name>A0AAW4X4N9_LIMRT</name>